<dbReference type="SUPFAM" id="SSF52279">
    <property type="entry name" value="Beta-D-glucan exohydrolase, C-terminal domain"/>
    <property type="match status" value="1"/>
</dbReference>
<comment type="similarity">
    <text evidence="2">Belongs to the glycosyl hydrolase 3 family.</text>
</comment>
<evidence type="ECO:0000256" key="4">
    <source>
        <dbReference type="ARBA" id="ARBA00022729"/>
    </source>
</evidence>
<feature type="chain" id="PRO_5023820511" description="beta-glucosidase" evidence="7">
    <location>
        <begin position="20"/>
        <end position="651"/>
    </location>
</feature>
<comment type="catalytic activity">
    <reaction evidence="1">
        <text>Hydrolysis of terminal, non-reducing beta-D-glucosyl residues with release of beta-D-glucose.</text>
        <dbReference type="EC" id="3.2.1.21"/>
    </reaction>
</comment>
<dbReference type="OrthoDB" id="9781691at2"/>
<evidence type="ECO:0000256" key="5">
    <source>
        <dbReference type="ARBA" id="ARBA00022801"/>
    </source>
</evidence>
<dbReference type="InterPro" id="IPR001764">
    <property type="entry name" value="Glyco_hydro_3_N"/>
</dbReference>
<evidence type="ECO:0000256" key="6">
    <source>
        <dbReference type="ARBA" id="ARBA00023295"/>
    </source>
</evidence>
<organism evidence="9 10">
    <name type="scientific">Affinibrenneria salicis</name>
    <dbReference type="NCBI Taxonomy" id="2590031"/>
    <lineage>
        <taxon>Bacteria</taxon>
        <taxon>Pseudomonadati</taxon>
        <taxon>Pseudomonadota</taxon>
        <taxon>Gammaproteobacteria</taxon>
        <taxon>Enterobacterales</taxon>
        <taxon>Pectobacteriaceae</taxon>
        <taxon>Affinibrenneria</taxon>
    </lineage>
</organism>
<dbReference type="Proteomes" id="UP000335415">
    <property type="component" value="Unassembled WGS sequence"/>
</dbReference>
<comment type="caution">
    <text evidence="9">The sequence shown here is derived from an EMBL/GenBank/DDBJ whole genome shotgun (WGS) entry which is preliminary data.</text>
</comment>
<dbReference type="GO" id="GO:0009251">
    <property type="term" value="P:glucan catabolic process"/>
    <property type="evidence" value="ECO:0007669"/>
    <property type="project" value="TreeGrafter"/>
</dbReference>
<evidence type="ECO:0000313" key="10">
    <source>
        <dbReference type="Proteomes" id="UP000335415"/>
    </source>
</evidence>
<dbReference type="PANTHER" id="PTHR30620:SF16">
    <property type="entry name" value="LYSOSOMAL BETA GLUCOSIDASE"/>
    <property type="match status" value="1"/>
</dbReference>
<dbReference type="InterPro" id="IPR051915">
    <property type="entry name" value="Cellulose_Degrad_GH3"/>
</dbReference>
<evidence type="ECO:0000313" key="9">
    <source>
        <dbReference type="EMBL" id="KAA8996419.1"/>
    </source>
</evidence>
<evidence type="ECO:0000256" key="3">
    <source>
        <dbReference type="ARBA" id="ARBA00012744"/>
    </source>
</evidence>
<name>A0A5J5FTF8_9GAMM</name>
<dbReference type="Gene3D" id="3.20.20.300">
    <property type="entry name" value="Glycoside hydrolase, family 3, N-terminal domain"/>
    <property type="match status" value="1"/>
</dbReference>
<evidence type="ECO:0000256" key="7">
    <source>
        <dbReference type="SAM" id="SignalP"/>
    </source>
</evidence>
<keyword evidence="5 9" id="KW-0378">Hydrolase</keyword>
<dbReference type="GO" id="GO:0008422">
    <property type="term" value="F:beta-glucosidase activity"/>
    <property type="evidence" value="ECO:0007669"/>
    <property type="project" value="UniProtKB-EC"/>
</dbReference>
<evidence type="ECO:0000256" key="1">
    <source>
        <dbReference type="ARBA" id="ARBA00000448"/>
    </source>
</evidence>
<feature type="domain" description="Glycoside hydrolase family 3 N-terminal" evidence="8">
    <location>
        <begin position="102"/>
        <end position="439"/>
    </location>
</feature>
<accession>A0A5J5FTF8</accession>
<dbReference type="SUPFAM" id="SSF51445">
    <property type="entry name" value="(Trans)glycosidases"/>
    <property type="match status" value="1"/>
</dbReference>
<dbReference type="InterPro" id="IPR017853">
    <property type="entry name" value="GH"/>
</dbReference>
<dbReference type="InterPro" id="IPR036881">
    <property type="entry name" value="Glyco_hydro_3_C_sf"/>
</dbReference>
<dbReference type="Gene3D" id="3.40.50.1700">
    <property type="entry name" value="Glycoside hydrolase family 3 C-terminal domain"/>
    <property type="match status" value="1"/>
</dbReference>
<sequence>MKKSLLLFCSLGCVLPLTADALQQPEISLRWGKLIQQDGLTFRDLNRDGKLSPYEDWRLPADVRAGDLLARMTLEEKAGMMMHGSAPAIGDAIGRGSAYDLTANRRLIRDRQVNSLITRLNKAAPAEFARQNNLLQEIAESSRLGIPLTISIDPRNTYSYSIDDTPSADGFSQWPTPPGIAALNDEAFTRHYADIIRQEYRAIGVTQALSPMADLASEPRWSRIDGTFGDNKAVVKAMVRGYVGGMQNGDRGLNSQSVSAVVKHWVGYGASDKGFDGHHNYGKYAPFKDSQALEDHIYPFTGAFEAGVAGVMPTYAILQGAVYKNAAVEQVGAGFNAFLLQNVLRGEYGFQGVIISDWLITADCAGPCLTGHPAGETPVVGGMPWGVESLSKEQRFIKAIEAGIDQFGGVDDSSIIVQAVQQGRIALQRIDQSVIRILTQKFQLGQFEAPFVDPDKAQRLFQRQAIRQQAEQAQYDALVLLKKQDGVLPLRPGTRVYVWGLNQAAARGAGLDVVENPAQAQVALIRATAPYQQPHKNFFFGALYHEGALDFPPDDAQYRAILAASRHVPTIVTVYLDRPAVLTAIEDKVSVLLGNFGVSDSVLLRSLMSERRYRARLPFELPYSMAAVESQRGDVPHDSSAPLYFSGFGLQ</sequence>
<keyword evidence="4 7" id="KW-0732">Signal</keyword>
<dbReference type="PRINTS" id="PR00133">
    <property type="entry name" value="GLHYDRLASE3"/>
</dbReference>
<proteinExistence type="inferred from homology"/>
<dbReference type="RefSeq" id="WP_150437075.1">
    <property type="nucleotide sequence ID" value="NZ_VYKJ01000014.1"/>
</dbReference>
<evidence type="ECO:0000259" key="8">
    <source>
        <dbReference type="Pfam" id="PF00933"/>
    </source>
</evidence>
<dbReference type="EMBL" id="VYKJ01000014">
    <property type="protein sequence ID" value="KAA8996419.1"/>
    <property type="molecule type" value="Genomic_DNA"/>
</dbReference>
<keyword evidence="10" id="KW-1185">Reference proteome</keyword>
<feature type="signal peptide" evidence="7">
    <location>
        <begin position="1"/>
        <end position="19"/>
    </location>
</feature>
<dbReference type="AlphaFoldDB" id="A0A5J5FTF8"/>
<keyword evidence="6" id="KW-0326">Glycosidase</keyword>
<dbReference type="EC" id="3.2.1.21" evidence="3"/>
<dbReference type="PANTHER" id="PTHR30620">
    <property type="entry name" value="PERIPLASMIC BETA-GLUCOSIDASE-RELATED"/>
    <property type="match status" value="1"/>
</dbReference>
<gene>
    <name evidence="9" type="ORF">FJU30_21750</name>
</gene>
<dbReference type="InterPro" id="IPR036962">
    <property type="entry name" value="Glyco_hydro_3_N_sf"/>
</dbReference>
<protein>
    <recommendedName>
        <fullName evidence="3">beta-glucosidase</fullName>
        <ecNumber evidence="3">3.2.1.21</ecNumber>
    </recommendedName>
</protein>
<reference evidence="9 10" key="1">
    <citation type="submission" date="2019-09" db="EMBL/GenBank/DDBJ databases">
        <authorList>
            <person name="Li Y."/>
        </authorList>
    </citation>
    <scope>NUCLEOTIDE SEQUENCE [LARGE SCALE GENOMIC DNA]</scope>
    <source>
        <strain evidence="9 10">L3-3HA</strain>
    </source>
</reference>
<evidence type="ECO:0000256" key="2">
    <source>
        <dbReference type="ARBA" id="ARBA00005336"/>
    </source>
</evidence>
<dbReference type="Pfam" id="PF00933">
    <property type="entry name" value="Glyco_hydro_3"/>
    <property type="match status" value="1"/>
</dbReference>